<dbReference type="EMBL" id="JBHFNQ010000087">
    <property type="protein sequence ID" value="MFB2877392.1"/>
    <property type="molecule type" value="Genomic_DNA"/>
</dbReference>
<reference evidence="2 3" key="1">
    <citation type="submission" date="2024-09" db="EMBL/GenBank/DDBJ databases">
        <title>Floridaenema gen nov. (Aerosakkonemataceae, Aerosakkonematales ord. nov., Cyanobacteria) from benthic tropical and subtropical fresh waters, with the description of four new species.</title>
        <authorList>
            <person name="Moretto J.A."/>
            <person name="Berthold D.E."/>
            <person name="Lefler F.W."/>
            <person name="Huang I.-S."/>
            <person name="Laughinghouse H. IV."/>
        </authorList>
    </citation>
    <scope>NUCLEOTIDE SEQUENCE [LARGE SCALE GENOMIC DNA]</scope>
    <source>
        <strain evidence="2 3">BLCC-F46</strain>
    </source>
</reference>
<accession>A0ABV4X4M8</accession>
<evidence type="ECO:0000313" key="3">
    <source>
        <dbReference type="Proteomes" id="UP001576774"/>
    </source>
</evidence>
<dbReference type="RefSeq" id="WP_413270492.1">
    <property type="nucleotide sequence ID" value="NZ_JBHFNQ010000087.1"/>
</dbReference>
<sequence length="229" mass="26146">MINLPTQQVQPKETAKIDVRVLSGMLYEENRVPIKMLGCWDTVGALGMPDIIPWLPIERIINQKYLFYDPKLSPIVENAFQAVAIDEKRKSFPSTKMVKNSKNPHQRVEEVWFSGEHGCVGGGTKGYQGLSDCALDWMIKRAKELGLEGDQNKIERDFDSEGKPTKFGIYPEPLIDFDNSLAFPFILGGEEWRSIPGTNIKFHSSVRQLLNTRSDYLPENLKQFIERLE</sequence>
<dbReference type="PANTHER" id="PTHR33840:SF1">
    <property type="entry name" value="TLE1 PHOSPHOLIPASE DOMAIN-CONTAINING PROTEIN"/>
    <property type="match status" value="1"/>
</dbReference>
<protein>
    <submittedName>
        <fullName evidence="2">Phospholipase effector Tle1 domain-containing protein</fullName>
    </submittedName>
</protein>
<organism evidence="2 3">
    <name type="scientific">Floridaenema aerugineum BLCC-F46</name>
    <dbReference type="NCBI Taxonomy" id="3153654"/>
    <lineage>
        <taxon>Bacteria</taxon>
        <taxon>Bacillati</taxon>
        <taxon>Cyanobacteriota</taxon>
        <taxon>Cyanophyceae</taxon>
        <taxon>Oscillatoriophycideae</taxon>
        <taxon>Aerosakkonematales</taxon>
        <taxon>Aerosakkonemataceae</taxon>
        <taxon>Floridanema</taxon>
        <taxon>Floridanema aerugineum</taxon>
    </lineage>
</organism>
<proteinExistence type="predicted"/>
<keyword evidence="3" id="KW-1185">Reference proteome</keyword>
<feature type="domain" description="T6SS Phospholipase effector Tle1-like catalytic" evidence="1">
    <location>
        <begin position="27"/>
        <end position="140"/>
    </location>
</feature>
<evidence type="ECO:0000313" key="2">
    <source>
        <dbReference type="EMBL" id="MFB2877392.1"/>
    </source>
</evidence>
<dbReference type="Pfam" id="PF09994">
    <property type="entry name" value="T6SS_Tle1-like_cat"/>
    <property type="match status" value="1"/>
</dbReference>
<gene>
    <name evidence="2" type="ORF">ACE1CC_10950</name>
</gene>
<dbReference type="InterPro" id="IPR018712">
    <property type="entry name" value="Tle1-like_cat"/>
</dbReference>
<dbReference type="Proteomes" id="UP001576774">
    <property type="component" value="Unassembled WGS sequence"/>
</dbReference>
<dbReference type="PANTHER" id="PTHR33840">
    <property type="match status" value="1"/>
</dbReference>
<name>A0ABV4X4M8_9CYAN</name>
<evidence type="ECO:0000259" key="1">
    <source>
        <dbReference type="Pfam" id="PF09994"/>
    </source>
</evidence>
<comment type="caution">
    <text evidence="2">The sequence shown here is derived from an EMBL/GenBank/DDBJ whole genome shotgun (WGS) entry which is preliminary data.</text>
</comment>